<dbReference type="EMBL" id="BJUA01000004">
    <property type="protein sequence ID" value="GEK17355.1"/>
    <property type="molecule type" value="Genomic_DNA"/>
</dbReference>
<evidence type="ECO:0000313" key="1">
    <source>
        <dbReference type="EMBL" id="GEK17355.1"/>
    </source>
</evidence>
<protein>
    <submittedName>
        <fullName evidence="1">Uncharacterized protein</fullName>
    </submittedName>
</protein>
<accession>A0A510UX39</accession>
<evidence type="ECO:0000313" key="2">
    <source>
        <dbReference type="Proteomes" id="UP000321386"/>
    </source>
</evidence>
<name>A0A510UX39_9CELL</name>
<keyword evidence="2" id="KW-1185">Reference proteome</keyword>
<sequence length="66" mass="7347">MHPDLYVVVQQQRDRELARELELRLAAQECPGCVVRARRRLVGLAQRVRARFAGMTATAAPACCPA</sequence>
<comment type="caution">
    <text evidence="1">The sequence shown here is derived from an EMBL/GenBank/DDBJ whole genome shotgun (WGS) entry which is preliminary data.</text>
</comment>
<gene>
    <name evidence="1" type="ORF">CPE01_10880</name>
</gene>
<reference evidence="1 2" key="1">
    <citation type="submission" date="2019-07" db="EMBL/GenBank/DDBJ databases">
        <title>Whole genome shotgun sequence of Cellulomonas persica NBRC 101101.</title>
        <authorList>
            <person name="Hosoyama A."/>
            <person name="Uohara A."/>
            <person name="Ohji S."/>
            <person name="Ichikawa N."/>
        </authorList>
    </citation>
    <scope>NUCLEOTIDE SEQUENCE [LARGE SCALE GENOMIC DNA]</scope>
    <source>
        <strain evidence="1 2">NBRC 101101</strain>
    </source>
</reference>
<proteinExistence type="predicted"/>
<dbReference type="Proteomes" id="UP000321386">
    <property type="component" value="Unassembled WGS sequence"/>
</dbReference>
<dbReference type="AlphaFoldDB" id="A0A510UX39"/>
<dbReference type="RefSeq" id="WP_146805629.1">
    <property type="nucleotide sequence ID" value="NZ_BJUA01000004.1"/>
</dbReference>
<organism evidence="1 2">
    <name type="scientific">Cellulomonas persica</name>
    <dbReference type="NCBI Taxonomy" id="76861"/>
    <lineage>
        <taxon>Bacteria</taxon>
        <taxon>Bacillati</taxon>
        <taxon>Actinomycetota</taxon>
        <taxon>Actinomycetes</taxon>
        <taxon>Micrococcales</taxon>
        <taxon>Cellulomonadaceae</taxon>
        <taxon>Cellulomonas</taxon>
    </lineage>
</organism>